<gene>
    <name evidence="1" type="ORF">HPB49_018730</name>
</gene>
<comment type="caution">
    <text evidence="1">The sequence shown here is derived from an EMBL/GenBank/DDBJ whole genome shotgun (WGS) entry which is preliminary data.</text>
</comment>
<dbReference type="EMBL" id="CM023472">
    <property type="protein sequence ID" value="KAH7960333.1"/>
    <property type="molecule type" value="Genomic_DNA"/>
</dbReference>
<keyword evidence="2" id="KW-1185">Reference proteome</keyword>
<name>A0ACB8D7G7_DERSI</name>
<reference evidence="1" key="1">
    <citation type="submission" date="2020-05" db="EMBL/GenBank/DDBJ databases">
        <title>Large-scale comparative analyses of tick genomes elucidate their genetic diversity and vector capacities.</title>
        <authorList>
            <person name="Jia N."/>
            <person name="Wang J."/>
            <person name="Shi W."/>
            <person name="Du L."/>
            <person name="Sun Y."/>
            <person name="Zhan W."/>
            <person name="Jiang J."/>
            <person name="Wang Q."/>
            <person name="Zhang B."/>
            <person name="Ji P."/>
            <person name="Sakyi L.B."/>
            <person name="Cui X."/>
            <person name="Yuan T."/>
            <person name="Jiang B."/>
            <person name="Yang W."/>
            <person name="Lam T.T.-Y."/>
            <person name="Chang Q."/>
            <person name="Ding S."/>
            <person name="Wang X."/>
            <person name="Zhu J."/>
            <person name="Ruan X."/>
            <person name="Zhao L."/>
            <person name="Wei J."/>
            <person name="Que T."/>
            <person name="Du C."/>
            <person name="Cheng J."/>
            <person name="Dai P."/>
            <person name="Han X."/>
            <person name="Huang E."/>
            <person name="Gao Y."/>
            <person name="Liu J."/>
            <person name="Shao H."/>
            <person name="Ye R."/>
            <person name="Li L."/>
            <person name="Wei W."/>
            <person name="Wang X."/>
            <person name="Wang C."/>
            <person name="Yang T."/>
            <person name="Huo Q."/>
            <person name="Li W."/>
            <person name="Guo W."/>
            <person name="Chen H."/>
            <person name="Zhou L."/>
            <person name="Ni X."/>
            <person name="Tian J."/>
            <person name="Zhou Y."/>
            <person name="Sheng Y."/>
            <person name="Liu T."/>
            <person name="Pan Y."/>
            <person name="Xia L."/>
            <person name="Li J."/>
            <person name="Zhao F."/>
            <person name="Cao W."/>
        </authorList>
    </citation>
    <scope>NUCLEOTIDE SEQUENCE</scope>
    <source>
        <strain evidence="1">Dsil-2018</strain>
    </source>
</reference>
<sequence>MTARGQGSNAKKIITIAVALFLTSGALLMLVIWVKSQTTIVFCNSADCLRHVNELKEAMDTSVDPCNDFYKFTCGSWKPKQREKSMVARVFAHSTQIAIDEMEGPSEKAVVPKALDYFKSCIKLRNMTLTDVESYMSFKQGIGFLWPEKEQSAIDALLPLLNMTINWNIDFLFRLKALPAYKRRPQLLYITRGILGARWLDPAWTPRTFVEDVRRHCGELKIELPSDSSIQELKSTVNDIMDAALNLPPDATTDTHITLKEIERLMPERADDWLSSLNKLHSPQFTWTLESPAALEDEAILRNVYALLQKYKEKKQTLMEGFSFVFLRASLWLLAGKPELRYGADLKVGLLTWKLTCVKYTTGNFGLLVAAQHLYKRYSSSVRGELSRFEQSIQTAIKQQLEEAEWIEATVKIKAINKIDALTLDRMPDENFFSDVELARLYRDFPSIGASFVKNYIAVAQAYRLLIGHDNFINVYSKRFGGSSPSRYNHYYNIAYIPISAMEPPILYLNGTMAMMYGSFGTLIAECMVRSFDKRGVLVNELGKSEHWWDSPAYTQRVSCDLLSDPKSGGSGTISDANTPPAGSHDPREVRFSALFPLAPALTTSFIAHRRASTKGGVHVQHRLHGLDDYTDDQVFFLTYCLMTCARNSSGDTCNVPLRQMQRFASAFRCRPGSPMNPVKKCTFFS</sequence>
<accession>A0ACB8D7G7</accession>
<dbReference type="Proteomes" id="UP000821865">
    <property type="component" value="Chromosome 3"/>
</dbReference>
<evidence type="ECO:0000313" key="1">
    <source>
        <dbReference type="EMBL" id="KAH7960333.1"/>
    </source>
</evidence>
<protein>
    <submittedName>
        <fullName evidence="1">Uncharacterized protein</fullName>
    </submittedName>
</protein>
<organism evidence="1 2">
    <name type="scientific">Dermacentor silvarum</name>
    <name type="common">Tick</name>
    <dbReference type="NCBI Taxonomy" id="543639"/>
    <lineage>
        <taxon>Eukaryota</taxon>
        <taxon>Metazoa</taxon>
        <taxon>Ecdysozoa</taxon>
        <taxon>Arthropoda</taxon>
        <taxon>Chelicerata</taxon>
        <taxon>Arachnida</taxon>
        <taxon>Acari</taxon>
        <taxon>Parasitiformes</taxon>
        <taxon>Ixodida</taxon>
        <taxon>Ixodoidea</taxon>
        <taxon>Ixodidae</taxon>
        <taxon>Rhipicephalinae</taxon>
        <taxon>Dermacentor</taxon>
    </lineage>
</organism>
<evidence type="ECO:0000313" key="2">
    <source>
        <dbReference type="Proteomes" id="UP000821865"/>
    </source>
</evidence>
<proteinExistence type="predicted"/>